<dbReference type="Proteomes" id="UP000294850">
    <property type="component" value="Unassembled WGS sequence"/>
</dbReference>
<dbReference type="EMBL" id="SMFL01000015">
    <property type="protein sequence ID" value="TDE10524.1"/>
    <property type="molecule type" value="Genomic_DNA"/>
</dbReference>
<keyword evidence="2" id="KW-1185">Reference proteome</keyword>
<protein>
    <submittedName>
        <fullName evidence="1">Uncharacterized protein</fullName>
    </submittedName>
</protein>
<proteinExistence type="predicted"/>
<accession>A0A4R5DFI2</accession>
<dbReference type="OrthoDB" id="962744at2"/>
<comment type="caution">
    <text evidence="1">The sequence shown here is derived from an EMBL/GenBank/DDBJ whole genome shotgun (WGS) entry which is preliminary data.</text>
</comment>
<name>A0A4R5DFI2_9BACT</name>
<gene>
    <name evidence="1" type="ORF">E0F88_27980</name>
</gene>
<evidence type="ECO:0000313" key="1">
    <source>
        <dbReference type="EMBL" id="TDE10524.1"/>
    </source>
</evidence>
<organism evidence="1 2">
    <name type="scientific">Dyadobacter psychrotolerans</name>
    <dbReference type="NCBI Taxonomy" id="2541721"/>
    <lineage>
        <taxon>Bacteria</taxon>
        <taxon>Pseudomonadati</taxon>
        <taxon>Bacteroidota</taxon>
        <taxon>Cytophagia</taxon>
        <taxon>Cytophagales</taxon>
        <taxon>Spirosomataceae</taxon>
        <taxon>Dyadobacter</taxon>
    </lineage>
</organism>
<sequence>MKEKTPLQRYQSMVDWNLYRLKQNKASLEKLNKLLPGFDYTEEADETYKADYDDLLSLKIIYETGIRNFESKVDYYRALILETESAK</sequence>
<evidence type="ECO:0000313" key="2">
    <source>
        <dbReference type="Proteomes" id="UP000294850"/>
    </source>
</evidence>
<dbReference type="RefSeq" id="WP_131961646.1">
    <property type="nucleotide sequence ID" value="NZ_SMFL01000015.1"/>
</dbReference>
<dbReference type="AlphaFoldDB" id="A0A4R5DFI2"/>
<reference evidence="1 2" key="1">
    <citation type="submission" date="2019-03" db="EMBL/GenBank/DDBJ databases">
        <title>Dyadobacter AR-3-6 sp. nov., isolated from arctic soil.</title>
        <authorList>
            <person name="Chaudhary D.K."/>
        </authorList>
    </citation>
    <scope>NUCLEOTIDE SEQUENCE [LARGE SCALE GENOMIC DNA]</scope>
    <source>
        <strain evidence="1 2">AR-3-6</strain>
    </source>
</reference>